<gene>
    <name evidence="8" type="ORF">CCMP2556_LOCUS40113</name>
</gene>
<dbReference type="EMBL" id="CAXAMN010023917">
    <property type="protein sequence ID" value="CAK9082106.1"/>
    <property type="molecule type" value="Genomic_DNA"/>
</dbReference>
<evidence type="ECO:0000256" key="6">
    <source>
        <dbReference type="SAM" id="MobiDB-lite"/>
    </source>
</evidence>
<dbReference type="InterPro" id="IPR051572">
    <property type="entry name" value="VTC_Complex_Subunit"/>
</dbReference>
<sequence>MKFAKTLQEELLQEWQEHYINYKSLKKVLKLDQVEAVPAFCNLLDSEICKVQRFLLQQQEGLWKALAAINVEVPGKNSSGTLRNVNASCESVVSTIQQLQSYVALNHTAVQKIIKKFDKRFHVHFSEMVPAPVKSHVVINANSIGTWLLAPAQQCLRLVRTFAGNTAPLERPLRQFNFWMQELRAGAMVAKSQTAGEMWKATNLRLQLTCGKDIECRIRNTFIDVTQRDQHPRQRSRSLPARLPHEAFKPGQRHCMALAVEPAQHRAPHAVPEIDDSQSRDTSFDTSPVDSPSWPALWETKQGGDAAEPAKAADEVHEPWPAQLREARELLEGIEHEDGHRKGISEGRWRTVATGTACPPSAIDRRSGIDFQERWPHCGRVTVAAASAALAEKSSRCAKALRKGVLSGGVWEGNWKDVLQAGLPVKLEAEKEAFAAKPSAAIAFIGADLVAEAGGIPEATAQLGAALRVSRLISCVVDGAIGHFQKKSRWRRKLLELFKHKPPVCELESSKAISVAFLCCAVTSLVIPRGGSMETKVDETGVTAVVLLADDLAAADSCGQQLAERFPHAAVVGAVGARWLMNDRVMPSLAALGAEGGFPSGPCGTVRLAEGAVALLLRGPKLEVVCCDGMRGVKPELEVTRILGRDRIEHFNNAPAWPRLLEVFQGASLEEQLQLRSHKAVVCVRNPGELRRVRMLQHDQNSGAVTIPGSDIAVGARVQLLIRHRGVAEKNLTLLPERLSLEHALSPQQLCGCFVFADRARGQGFFGREADAALVRRLLPSGHVCGAFCRGQLAMSPGAPAAAQRLGAVFGFLTDSTLTD</sequence>
<keyword evidence="2" id="KW-0926">Vacuole</keyword>
<evidence type="ECO:0000313" key="8">
    <source>
        <dbReference type="EMBL" id="CAK9082106.1"/>
    </source>
</evidence>
<name>A0ABP0Q1H8_9DINO</name>
<comment type="subcellular location">
    <subcellularLocation>
        <location evidence="1">Vacuole membrane</location>
        <topology evidence="1">Multi-pass membrane protein</topology>
    </subcellularLocation>
</comment>
<evidence type="ECO:0000313" key="9">
    <source>
        <dbReference type="Proteomes" id="UP001642484"/>
    </source>
</evidence>
<dbReference type="PANTHER" id="PTHR46140:SF1">
    <property type="entry name" value="VACUOLAR TRANSPORTER CHAPERONE COMPLEX SUBUNIT 4-RELATED"/>
    <property type="match status" value="1"/>
</dbReference>
<dbReference type="SMART" id="SM01204">
    <property type="entry name" value="FIST_C"/>
    <property type="match status" value="1"/>
</dbReference>
<dbReference type="InterPro" id="IPR004331">
    <property type="entry name" value="SPX_dom"/>
</dbReference>
<evidence type="ECO:0000256" key="3">
    <source>
        <dbReference type="ARBA" id="ARBA00022692"/>
    </source>
</evidence>
<dbReference type="InterPro" id="IPR019494">
    <property type="entry name" value="FIST_C"/>
</dbReference>
<comment type="caution">
    <text evidence="8">The sequence shown here is derived from an EMBL/GenBank/DDBJ whole genome shotgun (WGS) entry which is preliminary data.</text>
</comment>
<evidence type="ECO:0000256" key="2">
    <source>
        <dbReference type="ARBA" id="ARBA00022554"/>
    </source>
</evidence>
<evidence type="ECO:0000259" key="7">
    <source>
        <dbReference type="PROSITE" id="PS51382"/>
    </source>
</evidence>
<feature type="domain" description="SPX" evidence="7">
    <location>
        <begin position="1"/>
        <end position="131"/>
    </location>
</feature>
<dbReference type="Proteomes" id="UP001642484">
    <property type="component" value="Unassembled WGS sequence"/>
</dbReference>
<keyword evidence="4" id="KW-1133">Transmembrane helix</keyword>
<dbReference type="Pfam" id="PF03105">
    <property type="entry name" value="SPX"/>
    <property type="match status" value="2"/>
</dbReference>
<dbReference type="PANTHER" id="PTHR46140">
    <property type="entry name" value="VACUOLAR TRANSPORTER CHAPERONE 1-RELATED"/>
    <property type="match status" value="1"/>
</dbReference>
<protein>
    <recommendedName>
        <fullName evidence="7">SPX domain-containing protein</fullName>
    </recommendedName>
</protein>
<feature type="region of interest" description="Disordered" evidence="6">
    <location>
        <begin position="264"/>
        <end position="295"/>
    </location>
</feature>
<evidence type="ECO:0000256" key="1">
    <source>
        <dbReference type="ARBA" id="ARBA00004128"/>
    </source>
</evidence>
<keyword evidence="5" id="KW-0472">Membrane</keyword>
<dbReference type="PROSITE" id="PS51382">
    <property type="entry name" value="SPX"/>
    <property type="match status" value="1"/>
</dbReference>
<accession>A0ABP0Q1H8</accession>
<keyword evidence="9" id="KW-1185">Reference proteome</keyword>
<dbReference type="CDD" id="cd14447">
    <property type="entry name" value="SPX"/>
    <property type="match status" value="1"/>
</dbReference>
<organism evidence="8 9">
    <name type="scientific">Durusdinium trenchii</name>
    <dbReference type="NCBI Taxonomy" id="1381693"/>
    <lineage>
        <taxon>Eukaryota</taxon>
        <taxon>Sar</taxon>
        <taxon>Alveolata</taxon>
        <taxon>Dinophyceae</taxon>
        <taxon>Suessiales</taxon>
        <taxon>Symbiodiniaceae</taxon>
        <taxon>Durusdinium</taxon>
    </lineage>
</organism>
<evidence type="ECO:0000256" key="4">
    <source>
        <dbReference type="ARBA" id="ARBA00022989"/>
    </source>
</evidence>
<evidence type="ECO:0000256" key="5">
    <source>
        <dbReference type="ARBA" id="ARBA00023136"/>
    </source>
</evidence>
<keyword evidence="3" id="KW-0812">Transmembrane</keyword>
<proteinExistence type="predicted"/>
<reference evidence="8 9" key="1">
    <citation type="submission" date="2024-02" db="EMBL/GenBank/DDBJ databases">
        <authorList>
            <person name="Chen Y."/>
            <person name="Shah S."/>
            <person name="Dougan E. K."/>
            <person name="Thang M."/>
            <person name="Chan C."/>
        </authorList>
    </citation>
    <scope>NUCLEOTIDE SEQUENCE [LARGE SCALE GENOMIC DNA]</scope>
</reference>